<evidence type="ECO:0000256" key="3">
    <source>
        <dbReference type="ARBA" id="ARBA00023163"/>
    </source>
</evidence>
<evidence type="ECO:0000256" key="4">
    <source>
        <dbReference type="SAM" id="Phobius"/>
    </source>
</evidence>
<dbReference type="PRINTS" id="PR00035">
    <property type="entry name" value="HTHGNTR"/>
</dbReference>
<dbReference type="InterPro" id="IPR036390">
    <property type="entry name" value="WH_DNA-bd_sf"/>
</dbReference>
<dbReference type="InterPro" id="IPR036388">
    <property type="entry name" value="WH-like_DNA-bd_sf"/>
</dbReference>
<dbReference type="GO" id="GO:0003677">
    <property type="term" value="F:DNA binding"/>
    <property type="evidence" value="ECO:0007669"/>
    <property type="project" value="UniProtKB-KW"/>
</dbReference>
<keyword evidence="4" id="KW-0812">Transmembrane</keyword>
<gene>
    <name evidence="6" type="ORF">HNQ75_003647</name>
</gene>
<dbReference type="InterPro" id="IPR011711">
    <property type="entry name" value="GntR_C"/>
</dbReference>
<evidence type="ECO:0000259" key="5">
    <source>
        <dbReference type="PROSITE" id="PS50949"/>
    </source>
</evidence>
<keyword evidence="4" id="KW-1133">Transmembrane helix</keyword>
<dbReference type="InterPro" id="IPR000524">
    <property type="entry name" value="Tscrpt_reg_HTH_GntR"/>
</dbReference>
<dbReference type="Pfam" id="PF00392">
    <property type="entry name" value="GntR"/>
    <property type="match status" value="1"/>
</dbReference>
<dbReference type="SUPFAM" id="SSF46785">
    <property type="entry name" value="Winged helix' DNA-binding domain"/>
    <property type="match status" value="1"/>
</dbReference>
<dbReference type="RefSeq" id="WP_077548962.1">
    <property type="nucleotide sequence ID" value="NZ_JACHEJ010000011.1"/>
</dbReference>
<feature type="domain" description="HTH gntR-type" evidence="5">
    <location>
        <begin position="7"/>
        <end position="76"/>
    </location>
</feature>
<dbReference type="PANTHER" id="PTHR43537:SF53">
    <property type="entry name" value="HTH-TYPE TRANSCRIPTIONAL REPRESSOR NANR"/>
    <property type="match status" value="1"/>
</dbReference>
<dbReference type="AlphaFoldDB" id="A0A7W9Z096"/>
<keyword evidence="7" id="KW-1185">Reference proteome</keyword>
<evidence type="ECO:0000313" key="6">
    <source>
        <dbReference type="EMBL" id="MBB6181659.1"/>
    </source>
</evidence>
<reference evidence="6 7" key="1">
    <citation type="submission" date="2020-08" db="EMBL/GenBank/DDBJ databases">
        <title>Genomic Encyclopedia of Type Strains, Phase IV (KMG-IV): sequencing the most valuable type-strain genomes for metagenomic binning, comparative biology and taxonomic classification.</title>
        <authorList>
            <person name="Goeker M."/>
        </authorList>
    </citation>
    <scope>NUCLEOTIDE SEQUENCE [LARGE SCALE GENOMIC DNA]</scope>
    <source>
        <strain evidence="6 7">DSM 102134</strain>
    </source>
</reference>
<keyword evidence="2 6" id="KW-0238">DNA-binding</keyword>
<protein>
    <submittedName>
        <fullName evidence="6">DNA-binding FadR family transcriptional regulator</fullName>
    </submittedName>
</protein>
<dbReference type="SMART" id="SM00895">
    <property type="entry name" value="FCD"/>
    <property type="match status" value="1"/>
</dbReference>
<dbReference type="SUPFAM" id="SSF48008">
    <property type="entry name" value="GntR ligand-binding domain-like"/>
    <property type="match status" value="1"/>
</dbReference>
<evidence type="ECO:0000256" key="2">
    <source>
        <dbReference type="ARBA" id="ARBA00023125"/>
    </source>
</evidence>
<dbReference type="GO" id="GO:0003700">
    <property type="term" value="F:DNA-binding transcription factor activity"/>
    <property type="evidence" value="ECO:0007669"/>
    <property type="project" value="InterPro"/>
</dbReference>
<keyword evidence="4" id="KW-0472">Membrane</keyword>
<evidence type="ECO:0000313" key="7">
    <source>
        <dbReference type="Proteomes" id="UP000535501"/>
    </source>
</evidence>
<dbReference type="Gene3D" id="1.20.120.530">
    <property type="entry name" value="GntR ligand-binding domain-like"/>
    <property type="match status" value="1"/>
</dbReference>
<dbReference type="PROSITE" id="PS50949">
    <property type="entry name" value="HTH_GNTR"/>
    <property type="match status" value="1"/>
</dbReference>
<dbReference type="InterPro" id="IPR008920">
    <property type="entry name" value="TF_FadR/GntR_C"/>
</dbReference>
<dbReference type="PANTHER" id="PTHR43537">
    <property type="entry name" value="TRANSCRIPTIONAL REGULATOR, GNTR FAMILY"/>
    <property type="match status" value="1"/>
</dbReference>
<organism evidence="6 7">
    <name type="scientific">Pseudorhizobium flavum</name>
    <dbReference type="NCBI Taxonomy" id="1335061"/>
    <lineage>
        <taxon>Bacteria</taxon>
        <taxon>Pseudomonadati</taxon>
        <taxon>Pseudomonadota</taxon>
        <taxon>Alphaproteobacteria</taxon>
        <taxon>Hyphomicrobiales</taxon>
        <taxon>Rhizobiaceae</taxon>
        <taxon>Rhizobium/Agrobacterium group</taxon>
        <taxon>Pseudorhizobium</taxon>
    </lineage>
</organism>
<dbReference type="CDD" id="cd07377">
    <property type="entry name" value="WHTH_GntR"/>
    <property type="match status" value="1"/>
</dbReference>
<dbReference type="EMBL" id="JACHEJ010000011">
    <property type="protein sequence ID" value="MBB6181659.1"/>
    <property type="molecule type" value="Genomic_DNA"/>
</dbReference>
<comment type="caution">
    <text evidence="6">The sequence shown here is derived from an EMBL/GenBank/DDBJ whole genome shotgun (WGS) entry which is preliminary data.</text>
</comment>
<accession>A0A7W9Z096</accession>
<dbReference type="SMART" id="SM00345">
    <property type="entry name" value="HTH_GNTR"/>
    <property type="match status" value="1"/>
</dbReference>
<proteinExistence type="predicted"/>
<evidence type="ECO:0000256" key="1">
    <source>
        <dbReference type="ARBA" id="ARBA00023015"/>
    </source>
</evidence>
<dbReference type="Proteomes" id="UP000535501">
    <property type="component" value="Unassembled WGS sequence"/>
</dbReference>
<keyword evidence="1" id="KW-0805">Transcription regulation</keyword>
<sequence>MEPIQKKKLYQSVLDRLIETIASKEFPPGSQLPSERELMAMIGVGRPSIREAMLTLQQMGLIRISHGERARVVKPTPQAIIDQISAAMIMLLADNPKGLEDLKSARIMIEVGLARMAATSATANDIRFLDECIKEMQARQGDSAVFVAADMRFHEILAGISGNSLIAAAVSGMLVWLTRFKQDMVVVKGAEQVTIEEHKLILNAIRNNDAEAAGAAMQRHLSRANALYSNYT</sequence>
<dbReference type="Pfam" id="PF07729">
    <property type="entry name" value="FCD"/>
    <property type="match status" value="1"/>
</dbReference>
<dbReference type="Gene3D" id="1.10.10.10">
    <property type="entry name" value="Winged helix-like DNA-binding domain superfamily/Winged helix DNA-binding domain"/>
    <property type="match status" value="1"/>
</dbReference>
<keyword evidence="3" id="KW-0804">Transcription</keyword>
<dbReference type="NCBIfam" id="NF003011">
    <property type="entry name" value="PRK03837.1"/>
    <property type="match status" value="1"/>
</dbReference>
<feature type="transmembrane region" description="Helical" evidence="4">
    <location>
        <begin position="156"/>
        <end position="177"/>
    </location>
</feature>
<name>A0A7W9Z096_9HYPH</name>